<feature type="compositionally biased region" description="Polar residues" evidence="1">
    <location>
        <begin position="260"/>
        <end position="275"/>
    </location>
</feature>
<keyword evidence="2" id="KW-0371">Homeobox</keyword>
<reference evidence="2" key="1">
    <citation type="submission" date="2022-08" db="EMBL/GenBank/DDBJ databases">
        <title>Genome sequencing of akame (Lates japonicus).</title>
        <authorList>
            <person name="Hashiguchi Y."/>
            <person name="Takahashi H."/>
        </authorList>
    </citation>
    <scope>NUCLEOTIDE SEQUENCE</scope>
    <source>
        <strain evidence="2">Kochi</strain>
    </source>
</reference>
<accession>A0AAD3MPG6</accession>
<dbReference type="EMBL" id="BRZM01000031">
    <property type="protein sequence ID" value="GLD57910.1"/>
    <property type="molecule type" value="Genomic_DNA"/>
</dbReference>
<keyword evidence="2" id="KW-0808">Transferase</keyword>
<comment type="caution">
    <text evidence="2">The sequence shown here is derived from an EMBL/GenBank/DDBJ whole genome shotgun (WGS) entry which is preliminary data.</text>
</comment>
<protein>
    <submittedName>
        <fullName evidence="2">Homeodomain-interacting protein kinase 3-like protein</fullName>
    </submittedName>
</protein>
<dbReference type="AlphaFoldDB" id="A0AAD3MPG6"/>
<dbReference type="GO" id="GO:0016301">
    <property type="term" value="F:kinase activity"/>
    <property type="evidence" value="ECO:0007669"/>
    <property type="project" value="UniProtKB-KW"/>
</dbReference>
<keyword evidence="3" id="KW-1185">Reference proteome</keyword>
<evidence type="ECO:0000313" key="3">
    <source>
        <dbReference type="Proteomes" id="UP001279410"/>
    </source>
</evidence>
<evidence type="ECO:0000313" key="2">
    <source>
        <dbReference type="EMBL" id="GLD57910.1"/>
    </source>
</evidence>
<dbReference type="Proteomes" id="UP001279410">
    <property type="component" value="Unassembled WGS sequence"/>
</dbReference>
<feature type="region of interest" description="Disordered" evidence="1">
    <location>
        <begin position="260"/>
        <end position="282"/>
    </location>
</feature>
<sequence length="282" mass="31540">MLVSTSIPSALFPALSSQQQVVSHLMMASNMVCTPPVRYQQILDAGSPLQILCLYRAVFQQGTFAKVNKCTRMDDMRLWPLNHQELGTAMLANLEGPEIIWVSYLLELLICGLGQLAASMYLGRLPVSPPLQQSLCCIVMRYIIERLRVSHRLPTYGYNTSCFFQRDCNSTNCVAGTQDTRISSTERQVCRKRPGGLGSPLWISSFIVRSCYDIMGVCQEQARLDTEESACMFTLQQLSMTTPTPSSRILPLQLRGAAWTSPTRINPHPCTQQPRPRSDRSG</sequence>
<gene>
    <name evidence="2" type="ORF">AKAME5_001007500</name>
</gene>
<keyword evidence="2" id="KW-0418">Kinase</keyword>
<organism evidence="2 3">
    <name type="scientific">Lates japonicus</name>
    <name type="common">Japanese lates</name>
    <dbReference type="NCBI Taxonomy" id="270547"/>
    <lineage>
        <taxon>Eukaryota</taxon>
        <taxon>Metazoa</taxon>
        <taxon>Chordata</taxon>
        <taxon>Craniata</taxon>
        <taxon>Vertebrata</taxon>
        <taxon>Euteleostomi</taxon>
        <taxon>Actinopterygii</taxon>
        <taxon>Neopterygii</taxon>
        <taxon>Teleostei</taxon>
        <taxon>Neoteleostei</taxon>
        <taxon>Acanthomorphata</taxon>
        <taxon>Carangaria</taxon>
        <taxon>Carangaria incertae sedis</taxon>
        <taxon>Centropomidae</taxon>
        <taxon>Lates</taxon>
    </lineage>
</organism>
<keyword evidence="2" id="KW-0238">DNA-binding</keyword>
<proteinExistence type="predicted"/>
<name>A0AAD3MPG6_LATJO</name>
<evidence type="ECO:0000256" key="1">
    <source>
        <dbReference type="SAM" id="MobiDB-lite"/>
    </source>
</evidence>
<dbReference type="GO" id="GO:0003677">
    <property type="term" value="F:DNA binding"/>
    <property type="evidence" value="ECO:0007669"/>
    <property type="project" value="UniProtKB-KW"/>
</dbReference>